<dbReference type="EMBL" id="JACHJG010000019">
    <property type="protein sequence ID" value="MBB4890401.1"/>
    <property type="molecule type" value="Genomic_DNA"/>
</dbReference>
<name>A0A7W7LIU0_STRNE</name>
<dbReference type="RefSeq" id="WP_229822849.1">
    <property type="nucleotide sequence ID" value="NZ_BMRW01000017.1"/>
</dbReference>
<evidence type="ECO:0000313" key="8">
    <source>
        <dbReference type="EMBL" id="MBB4890401.1"/>
    </source>
</evidence>
<evidence type="ECO:0000256" key="3">
    <source>
        <dbReference type="ARBA" id="ARBA00022741"/>
    </source>
</evidence>
<keyword evidence="9" id="KW-1185">Reference proteome</keyword>
<dbReference type="SUPFAM" id="SSF52540">
    <property type="entry name" value="P-loop containing nucleoside triphosphate hydrolases"/>
    <property type="match status" value="1"/>
</dbReference>
<evidence type="ECO:0000313" key="9">
    <source>
        <dbReference type="Proteomes" id="UP000556436"/>
    </source>
</evidence>
<evidence type="ECO:0000256" key="2">
    <source>
        <dbReference type="ARBA" id="ARBA00011963"/>
    </source>
</evidence>
<dbReference type="Pfam" id="PF06414">
    <property type="entry name" value="Zeta_toxin"/>
    <property type="match status" value="2"/>
</dbReference>
<proteinExistence type="inferred from homology"/>
<sequence>MKIEIDFKRSAMPRKEIQVSEKDVVPVVLSDEESRDVLDRLIWPTWAKGAARQEQPVVIFVAGQPGSGKSTWADLLHAVLARRGGAVRVGSDLYKAVHRHYAQLLAEDVRTAGAKVRPDTRRWQAAVEAYLREHRFDAVIETALADPGAFRKAAVAYRQAHYRIEVVVLAVAEALSQVGVLDRYLGQAVTGSGRYVSWENHDACAQQMLVTLAVIEAEHIADRITVVRRDGTVLYDNELIGGAWRRRPAADKAVARGRSRPWTARETAAFHHEIARAEARLHRDVPGEDERLAVMRDARRAAALAEPVRRIAQPRRRAPGVDYHRLSAAEHQWVFDELIAPSYLNGIITRDDPRAVYVLGQPGAGKLLAARMVRRAMRPGTTRLVGDDLKAQHPDYFQLLRDDPRGAGAAIRADYRSWFTWAEKYVRDRSGDVLIEAAPGSVQEFLASTGPFAAGGYGVELVVLAVREADSRLATALRYARALQRGGTARFTSHAGHDTCFRALADIVAAAEQHPQIAAITVIRRDGQALLRHEHGSAGRASWALAAERLRPYTEQEAAAFLRLHQGLRRALPRHREELDEIAALARPLMPARVQPAPLGRPHPTLWPLPVPGRTAGYTFLSSLSRAA</sequence>
<organism evidence="8 9">
    <name type="scientific">Streptomyces netropsis</name>
    <name type="common">Streptoverticillium netropsis</name>
    <dbReference type="NCBI Taxonomy" id="55404"/>
    <lineage>
        <taxon>Bacteria</taxon>
        <taxon>Bacillati</taxon>
        <taxon>Actinomycetota</taxon>
        <taxon>Actinomycetes</taxon>
        <taxon>Kitasatosporales</taxon>
        <taxon>Streptomycetaceae</taxon>
        <taxon>Streptomyces</taxon>
    </lineage>
</organism>
<protein>
    <recommendedName>
        <fullName evidence="5">UDP-N-acetylglucosamine kinase</fullName>
        <ecNumber evidence="2">2.7.1.176</ecNumber>
    </recommendedName>
    <alternativeName>
        <fullName evidence="5">UDP-N-acetylglucosamine kinase</fullName>
    </alternativeName>
</protein>
<dbReference type="InterPro" id="IPR010488">
    <property type="entry name" value="Zeta_toxin_domain"/>
</dbReference>
<dbReference type="EC" id="2.7.1.176" evidence="2"/>
<accession>A0A7W7LIU0</accession>
<keyword evidence="4 8" id="KW-0067">ATP-binding</keyword>
<comment type="similarity">
    <text evidence="1">Belongs to the zeta toxin family.</text>
</comment>
<gene>
    <name evidence="8" type="ORF">FHS38_006486</name>
</gene>
<dbReference type="GO" id="GO:0005524">
    <property type="term" value="F:ATP binding"/>
    <property type="evidence" value="ECO:0007669"/>
    <property type="project" value="UniProtKB-KW"/>
</dbReference>
<dbReference type="AlphaFoldDB" id="A0A7W7LIU0"/>
<feature type="domain" description="Zeta toxin" evidence="7">
    <location>
        <begin position="51"/>
        <end position="239"/>
    </location>
</feature>
<evidence type="ECO:0000256" key="6">
    <source>
        <dbReference type="ARBA" id="ARBA00048178"/>
    </source>
</evidence>
<keyword evidence="3" id="KW-0547">Nucleotide-binding</keyword>
<evidence type="ECO:0000256" key="4">
    <source>
        <dbReference type="ARBA" id="ARBA00022840"/>
    </source>
</evidence>
<dbReference type="Gene3D" id="3.40.50.300">
    <property type="entry name" value="P-loop containing nucleotide triphosphate hydrolases"/>
    <property type="match status" value="2"/>
</dbReference>
<evidence type="ECO:0000259" key="7">
    <source>
        <dbReference type="Pfam" id="PF06414"/>
    </source>
</evidence>
<comment type="catalytic activity">
    <reaction evidence="6">
        <text>UDP-N-acetyl-alpha-D-glucosamine + ATP = UDP-N-acetyl-alpha-D-glucosamine 3'-phosphate + ADP + H(+)</text>
        <dbReference type="Rhea" id="RHEA:32671"/>
        <dbReference type="ChEBI" id="CHEBI:15378"/>
        <dbReference type="ChEBI" id="CHEBI:30616"/>
        <dbReference type="ChEBI" id="CHEBI:57705"/>
        <dbReference type="ChEBI" id="CHEBI:64353"/>
        <dbReference type="ChEBI" id="CHEBI:456216"/>
        <dbReference type="EC" id="2.7.1.176"/>
    </reaction>
</comment>
<evidence type="ECO:0000256" key="5">
    <source>
        <dbReference type="ARBA" id="ARBA00032897"/>
    </source>
</evidence>
<dbReference type="Proteomes" id="UP000556436">
    <property type="component" value="Unassembled WGS sequence"/>
</dbReference>
<dbReference type="GO" id="GO:0016301">
    <property type="term" value="F:kinase activity"/>
    <property type="evidence" value="ECO:0007669"/>
    <property type="project" value="InterPro"/>
</dbReference>
<reference evidence="8 9" key="1">
    <citation type="submission" date="2020-08" db="EMBL/GenBank/DDBJ databases">
        <title>Genomic Encyclopedia of Type Strains, Phase III (KMG-III): the genomes of soil and plant-associated and newly described type strains.</title>
        <authorList>
            <person name="Whitman W."/>
        </authorList>
    </citation>
    <scope>NUCLEOTIDE SEQUENCE [LARGE SCALE GENOMIC DNA]</scope>
    <source>
        <strain evidence="8 9">CECT 3265</strain>
    </source>
</reference>
<evidence type="ECO:0000256" key="1">
    <source>
        <dbReference type="ARBA" id="ARBA00009104"/>
    </source>
</evidence>
<feature type="domain" description="Zeta toxin" evidence="7">
    <location>
        <begin position="349"/>
        <end position="531"/>
    </location>
</feature>
<dbReference type="InterPro" id="IPR027417">
    <property type="entry name" value="P-loop_NTPase"/>
</dbReference>
<comment type="caution">
    <text evidence="8">The sequence shown here is derived from an EMBL/GenBank/DDBJ whole genome shotgun (WGS) entry which is preliminary data.</text>
</comment>